<protein>
    <recommendedName>
        <fullName evidence="4">Clr5 domain-containing protein</fullName>
    </recommendedName>
</protein>
<feature type="region of interest" description="Disordered" evidence="1">
    <location>
        <begin position="32"/>
        <end position="58"/>
    </location>
</feature>
<sequence length="313" mass="32638">MKSKIKGQDVVEAVKRYHGYDISMRQAQRALTKLQPRQSRGSHAQVTDHMPPQASVPSSAAAAATVRVGNEAFDPLADDRGWPENGLSSALMEDDGNDSPSENTPAAIVHAQQNKPSLATLSHTQPGPADARDLSTLPHQQITSLTSTGQAYVHPISLPVSQPTPPTTTTSKISSQPQPPPPPPPHPPHHQQPAPQPGHPVAAQLVLTNFKIEFTCTSCGTLNQSFFPNQGNVTGNNYLPAAAAQPAHGLPAPTANGQPPTMDRVGSETTTATNAAGPAGFGEADYPGNATSHGRELPPWGGGLDVSIAPANS</sequence>
<dbReference type="STRING" id="1441469.A0A225B3K5"/>
<reference evidence="2 3" key="1">
    <citation type="submission" date="2015-06" db="EMBL/GenBank/DDBJ databases">
        <title>Talaromyces atroroseus IBT 11181 draft genome.</title>
        <authorList>
            <person name="Rasmussen K.B."/>
            <person name="Rasmussen S."/>
            <person name="Petersen B."/>
            <person name="Sicheritz-Ponten T."/>
            <person name="Mortensen U.H."/>
            <person name="Thrane U."/>
        </authorList>
    </citation>
    <scope>NUCLEOTIDE SEQUENCE [LARGE SCALE GENOMIC DNA]</scope>
    <source>
        <strain evidence="2 3">IBT 11181</strain>
    </source>
</reference>
<dbReference type="OrthoDB" id="125347at2759"/>
<name>A0A225B3K5_TALAT</name>
<feature type="compositionally biased region" description="Polar residues" evidence="1">
    <location>
        <begin position="35"/>
        <end position="45"/>
    </location>
</feature>
<evidence type="ECO:0008006" key="4">
    <source>
        <dbReference type="Google" id="ProtNLM"/>
    </source>
</evidence>
<feature type="region of interest" description="Disordered" evidence="1">
    <location>
        <begin position="74"/>
        <end position="104"/>
    </location>
</feature>
<feature type="compositionally biased region" description="Low complexity" evidence="1">
    <location>
        <begin position="269"/>
        <end position="282"/>
    </location>
</feature>
<evidence type="ECO:0000256" key="1">
    <source>
        <dbReference type="SAM" id="MobiDB-lite"/>
    </source>
</evidence>
<feature type="compositionally biased region" description="Low complexity" evidence="1">
    <location>
        <begin position="167"/>
        <end position="176"/>
    </location>
</feature>
<evidence type="ECO:0000313" key="3">
    <source>
        <dbReference type="Proteomes" id="UP000214365"/>
    </source>
</evidence>
<feature type="region of interest" description="Disordered" evidence="1">
    <location>
        <begin position="156"/>
        <end position="199"/>
    </location>
</feature>
<dbReference type="AlphaFoldDB" id="A0A225B3K5"/>
<dbReference type="GeneID" id="31003438"/>
<feature type="compositionally biased region" description="Pro residues" evidence="1">
    <location>
        <begin position="177"/>
        <end position="186"/>
    </location>
</feature>
<dbReference type="EMBL" id="LFMY01000004">
    <property type="protein sequence ID" value="OKL61415.1"/>
    <property type="molecule type" value="Genomic_DNA"/>
</dbReference>
<dbReference type="Proteomes" id="UP000214365">
    <property type="component" value="Unassembled WGS sequence"/>
</dbReference>
<evidence type="ECO:0000313" key="2">
    <source>
        <dbReference type="EMBL" id="OKL61415.1"/>
    </source>
</evidence>
<keyword evidence="3" id="KW-1185">Reference proteome</keyword>
<gene>
    <name evidence="2" type="ORF">UA08_03683</name>
</gene>
<dbReference type="RefSeq" id="XP_020121536.1">
    <property type="nucleotide sequence ID" value="XM_020266011.1"/>
</dbReference>
<feature type="region of interest" description="Disordered" evidence="1">
    <location>
        <begin position="246"/>
        <end position="313"/>
    </location>
</feature>
<comment type="caution">
    <text evidence="2">The sequence shown here is derived from an EMBL/GenBank/DDBJ whole genome shotgun (WGS) entry which is preliminary data.</text>
</comment>
<proteinExistence type="predicted"/>
<accession>A0A225B3K5</accession>
<organism evidence="2 3">
    <name type="scientific">Talaromyces atroroseus</name>
    <dbReference type="NCBI Taxonomy" id="1441469"/>
    <lineage>
        <taxon>Eukaryota</taxon>
        <taxon>Fungi</taxon>
        <taxon>Dikarya</taxon>
        <taxon>Ascomycota</taxon>
        <taxon>Pezizomycotina</taxon>
        <taxon>Eurotiomycetes</taxon>
        <taxon>Eurotiomycetidae</taxon>
        <taxon>Eurotiales</taxon>
        <taxon>Trichocomaceae</taxon>
        <taxon>Talaromyces</taxon>
        <taxon>Talaromyces sect. Trachyspermi</taxon>
    </lineage>
</organism>